<feature type="domain" description="Core-binding (CB)" evidence="3">
    <location>
        <begin position="1"/>
        <end position="72"/>
    </location>
</feature>
<dbReference type="RefSeq" id="WP_061948068.1">
    <property type="nucleotide sequence ID" value="NZ_LTAO01000010.1"/>
</dbReference>
<name>A0A162EIW6_9BACI</name>
<sequence>MDTYIKTGVKKSTVRIREKELNVLSKYLAAAPIASINYSIYQKLINKLDDDYARTTIKGIHSTARIIFKFAISVKKIQPVILLLR</sequence>
<dbReference type="EMBL" id="LTAO01000010">
    <property type="protein sequence ID" value="KYG33016.1"/>
    <property type="molecule type" value="Genomic_DNA"/>
</dbReference>
<dbReference type="SUPFAM" id="SSF56349">
    <property type="entry name" value="DNA breaking-rejoining enzymes"/>
    <property type="match status" value="1"/>
</dbReference>
<dbReference type="PROSITE" id="PS51900">
    <property type="entry name" value="CB"/>
    <property type="match status" value="1"/>
</dbReference>
<keyword evidence="5" id="KW-1185">Reference proteome</keyword>
<dbReference type="GO" id="GO:0003677">
    <property type="term" value="F:DNA binding"/>
    <property type="evidence" value="ECO:0007669"/>
    <property type="project" value="UniProtKB-UniRule"/>
</dbReference>
<evidence type="ECO:0000256" key="2">
    <source>
        <dbReference type="PROSITE-ProRule" id="PRU01248"/>
    </source>
</evidence>
<dbReference type="InterPro" id="IPR044068">
    <property type="entry name" value="CB"/>
</dbReference>
<comment type="caution">
    <text evidence="4">The sequence shown here is derived from an EMBL/GenBank/DDBJ whole genome shotgun (WGS) entry which is preliminary data.</text>
</comment>
<gene>
    <name evidence="4" type="ORF">AZF04_17810</name>
</gene>
<protein>
    <recommendedName>
        <fullName evidence="3">Core-binding (CB) domain-containing protein</fullName>
    </recommendedName>
</protein>
<evidence type="ECO:0000256" key="1">
    <source>
        <dbReference type="ARBA" id="ARBA00023125"/>
    </source>
</evidence>
<dbReference type="Proteomes" id="UP000075806">
    <property type="component" value="Unassembled WGS sequence"/>
</dbReference>
<evidence type="ECO:0000313" key="5">
    <source>
        <dbReference type="Proteomes" id="UP000075806"/>
    </source>
</evidence>
<dbReference type="AlphaFoldDB" id="A0A162EIW6"/>
<keyword evidence="1 2" id="KW-0238">DNA-binding</keyword>
<dbReference type="InterPro" id="IPR011010">
    <property type="entry name" value="DNA_brk_join_enz"/>
</dbReference>
<accession>A0A162EIW6</accession>
<proteinExistence type="predicted"/>
<reference evidence="4" key="1">
    <citation type="submission" date="2016-02" db="EMBL/GenBank/DDBJ databases">
        <title>Genome sequence of Bacillus trypoxylicola KCTC 13244(T).</title>
        <authorList>
            <person name="Jeong H."/>
            <person name="Park S.-H."/>
            <person name="Choi S.-K."/>
        </authorList>
    </citation>
    <scope>NUCLEOTIDE SEQUENCE [LARGE SCALE GENOMIC DNA]</scope>
    <source>
        <strain evidence="4">KCTC 13244</strain>
    </source>
</reference>
<dbReference type="InterPro" id="IPR010998">
    <property type="entry name" value="Integrase_recombinase_N"/>
</dbReference>
<dbReference type="Gene3D" id="1.10.150.130">
    <property type="match status" value="1"/>
</dbReference>
<evidence type="ECO:0000259" key="3">
    <source>
        <dbReference type="PROSITE" id="PS51900"/>
    </source>
</evidence>
<organism evidence="4 5">
    <name type="scientific">Alkalihalobacillus trypoxylicola</name>
    <dbReference type="NCBI Taxonomy" id="519424"/>
    <lineage>
        <taxon>Bacteria</taxon>
        <taxon>Bacillati</taxon>
        <taxon>Bacillota</taxon>
        <taxon>Bacilli</taxon>
        <taxon>Bacillales</taxon>
        <taxon>Bacillaceae</taxon>
        <taxon>Alkalihalobacillus</taxon>
    </lineage>
</organism>
<evidence type="ECO:0000313" key="4">
    <source>
        <dbReference type="EMBL" id="KYG33016.1"/>
    </source>
</evidence>